<feature type="compositionally biased region" description="Polar residues" evidence="1">
    <location>
        <begin position="188"/>
        <end position="207"/>
    </location>
</feature>
<sequence>MAPGSTASPTKRASSAQHAPPVDHSASSTRHTSAPHGPLSPSIKPTTHKPPRTRAVGAHRTHVRNPSGKGLNKLQRLAINHNLTGAEGDNNPRHQRKKSAPSSPATSPRTGSNVRWNGSVISLTGHGANHTSMKKNYSSPALRRNLSGILVKKNTQFSKAGEKDKVVKKKTVGFELAADSDDEDEWENTSWNSPESTRRNSVVATKMNSEDTTKSPLAQVNQAAETDPLPDGPSQKLAGPPAGTSAVVPATESNLRHLAQDDFTSRLLQRPRSSQAPATISSVSVTATPPATDRVARVPSYSTLSSSLNPRNRTELASMPSSVLGSNPQAASSSIEGGVSRFLVNNANPYHPADSDPSTPSSFLPHYHPNTPPSPEFTNARSAKSRARMGEPASRTQQKLWLQRTAVLTTSPPDHPITGPTSTISPSAMEPGLVGASNSRSASGTLGHDGRRMVIGPSGPAGINADSEAKRARKVYDRFATEFFVVQRFRGPTVDSFRRLDKLRRGDQPTSSKSHPNIASLANTNGQHHPASVRPPDSAAVRTAGSEPALNQRQLMGSNRRPASASHLRFQNQDYVADSEEPAERLDVEHQPPQRRQLTSVAVVQADGNVYEESIDDDAGGDAGSGGGVRGAGYQNHRPSEDELLIRRMWESREITEDE</sequence>
<feature type="region of interest" description="Disordered" evidence="1">
    <location>
        <begin position="610"/>
        <end position="642"/>
    </location>
</feature>
<name>A0A2B7Z4E2_POLH7</name>
<dbReference type="EMBL" id="PDNA01000004">
    <property type="protein sequence ID" value="PGH27697.1"/>
    <property type="molecule type" value="Genomic_DNA"/>
</dbReference>
<feature type="compositionally biased region" description="Polar residues" evidence="1">
    <location>
        <begin position="319"/>
        <end position="333"/>
    </location>
</feature>
<dbReference type="STRING" id="1447883.A0A2B7Z4E2"/>
<feature type="compositionally biased region" description="Polar residues" evidence="1">
    <location>
        <begin position="508"/>
        <end position="527"/>
    </location>
</feature>
<feature type="compositionally biased region" description="Gly residues" evidence="1">
    <location>
        <begin position="621"/>
        <end position="631"/>
    </location>
</feature>
<feature type="region of interest" description="Disordered" evidence="1">
    <location>
        <begin position="500"/>
        <end position="597"/>
    </location>
</feature>
<feature type="region of interest" description="Disordered" evidence="1">
    <location>
        <begin position="435"/>
        <end position="462"/>
    </location>
</feature>
<keyword evidence="3" id="KW-1185">Reference proteome</keyword>
<evidence type="ECO:0000256" key="1">
    <source>
        <dbReference type="SAM" id="MobiDB-lite"/>
    </source>
</evidence>
<feature type="compositionally biased region" description="Low complexity" evidence="1">
    <location>
        <begin position="100"/>
        <end position="110"/>
    </location>
</feature>
<feature type="region of interest" description="Disordered" evidence="1">
    <location>
        <begin position="346"/>
        <end position="398"/>
    </location>
</feature>
<dbReference type="GO" id="GO:0031931">
    <property type="term" value="C:TORC1 complex"/>
    <property type="evidence" value="ECO:0007669"/>
    <property type="project" value="TreeGrafter"/>
</dbReference>
<accession>A0A2B7Z4E2</accession>
<evidence type="ECO:0000313" key="3">
    <source>
        <dbReference type="Proteomes" id="UP000224634"/>
    </source>
</evidence>
<feature type="compositionally biased region" description="Basic and acidic residues" evidence="1">
    <location>
        <begin position="582"/>
        <end position="592"/>
    </location>
</feature>
<proteinExistence type="predicted"/>
<organism evidence="2 3">
    <name type="scientific">Polytolypa hystricis (strain UAMH7299)</name>
    <dbReference type="NCBI Taxonomy" id="1447883"/>
    <lineage>
        <taxon>Eukaryota</taxon>
        <taxon>Fungi</taxon>
        <taxon>Dikarya</taxon>
        <taxon>Ascomycota</taxon>
        <taxon>Pezizomycotina</taxon>
        <taxon>Eurotiomycetes</taxon>
        <taxon>Eurotiomycetidae</taxon>
        <taxon>Onygenales</taxon>
        <taxon>Onygenales incertae sedis</taxon>
        <taxon>Polytolypa</taxon>
    </lineage>
</organism>
<feature type="compositionally biased region" description="Polar residues" evidence="1">
    <location>
        <begin position="271"/>
        <end position="289"/>
    </location>
</feature>
<dbReference type="PANTHER" id="PTHR22794:SF2">
    <property type="entry name" value="THAP DOMAIN-CONTAINING PROTEIN 11"/>
    <property type="match status" value="1"/>
</dbReference>
<feature type="region of interest" description="Disordered" evidence="1">
    <location>
        <begin position="1"/>
        <end position="116"/>
    </location>
</feature>
<feature type="compositionally biased region" description="Basic residues" evidence="1">
    <location>
        <begin position="46"/>
        <end position="63"/>
    </location>
</feature>
<dbReference type="GO" id="GO:0000329">
    <property type="term" value="C:fungal-type vacuole membrane"/>
    <property type="evidence" value="ECO:0007669"/>
    <property type="project" value="TreeGrafter"/>
</dbReference>
<feature type="region of interest" description="Disordered" evidence="1">
    <location>
        <begin position="266"/>
        <end position="333"/>
    </location>
</feature>
<dbReference type="OrthoDB" id="5430106at2759"/>
<evidence type="ECO:0000313" key="2">
    <source>
        <dbReference type="EMBL" id="PGH27697.1"/>
    </source>
</evidence>
<feature type="compositionally biased region" description="Polar residues" evidence="1">
    <location>
        <begin position="1"/>
        <end position="17"/>
    </location>
</feature>
<dbReference type="Proteomes" id="UP000224634">
    <property type="component" value="Unassembled WGS sequence"/>
</dbReference>
<feature type="region of interest" description="Disordered" evidence="1">
    <location>
        <begin position="179"/>
        <end position="247"/>
    </location>
</feature>
<comment type="caution">
    <text evidence="2">The sequence shown here is derived from an EMBL/GenBank/DDBJ whole genome shotgun (WGS) entry which is preliminary data.</text>
</comment>
<dbReference type="PANTHER" id="PTHR22794">
    <property type="entry name" value="THAP DOMAIN PROTEIN 11"/>
    <property type="match status" value="1"/>
</dbReference>
<feature type="compositionally biased region" description="Polar residues" evidence="1">
    <location>
        <begin position="300"/>
        <end position="311"/>
    </location>
</feature>
<dbReference type="AlphaFoldDB" id="A0A2B7Z4E2"/>
<gene>
    <name evidence="2" type="ORF">AJ80_00484</name>
</gene>
<protein>
    <submittedName>
        <fullName evidence="2">Uncharacterized protein</fullName>
    </submittedName>
</protein>
<reference evidence="2 3" key="1">
    <citation type="submission" date="2017-10" db="EMBL/GenBank/DDBJ databases">
        <title>Comparative genomics in systemic dimorphic fungi from Ajellomycetaceae.</title>
        <authorList>
            <person name="Munoz J.F."/>
            <person name="Mcewen J.G."/>
            <person name="Clay O.K."/>
            <person name="Cuomo C.A."/>
        </authorList>
    </citation>
    <scope>NUCLEOTIDE SEQUENCE [LARGE SCALE GENOMIC DNA]</scope>
    <source>
        <strain evidence="2 3">UAMH7299</strain>
    </source>
</reference>
<feature type="compositionally biased region" description="Polar residues" evidence="1">
    <location>
        <begin position="214"/>
        <end position="224"/>
    </location>
</feature>